<dbReference type="GO" id="GO:0106274">
    <property type="term" value="F:NAD+-protein-arginine ADP-ribosyltransferase activity"/>
    <property type="evidence" value="ECO:0007669"/>
    <property type="project" value="UniProtKB-EC"/>
</dbReference>
<evidence type="ECO:0000256" key="5">
    <source>
        <dbReference type="ARBA" id="ARBA00022676"/>
    </source>
</evidence>
<dbReference type="SUPFAM" id="SSF56399">
    <property type="entry name" value="ADP-ribosylation"/>
    <property type="match status" value="1"/>
</dbReference>
<dbReference type="GO" id="GO:0016779">
    <property type="term" value="F:nucleotidyltransferase activity"/>
    <property type="evidence" value="ECO:0007669"/>
    <property type="project" value="UniProtKB-KW"/>
</dbReference>
<dbReference type="AlphaFoldDB" id="A0A7L1ETF5"/>
<dbReference type="Proteomes" id="UP000565754">
    <property type="component" value="Unassembled WGS sequence"/>
</dbReference>
<keyword evidence="16" id="KW-1185">Reference proteome</keyword>
<feature type="non-terminal residue" evidence="15">
    <location>
        <position position="1"/>
    </location>
</feature>
<evidence type="ECO:0000256" key="7">
    <source>
        <dbReference type="ARBA" id="ARBA00022695"/>
    </source>
</evidence>
<comment type="caution">
    <text evidence="15">The sequence shown here is derived from an EMBL/GenBank/DDBJ whole genome shotgun (WGS) entry which is preliminary data.</text>
</comment>
<dbReference type="Pfam" id="PF01129">
    <property type="entry name" value="ART"/>
    <property type="match status" value="1"/>
</dbReference>
<evidence type="ECO:0000256" key="14">
    <source>
        <dbReference type="RuleBase" id="RU361228"/>
    </source>
</evidence>
<dbReference type="PROSITE" id="PS51996">
    <property type="entry name" value="TR_MART"/>
    <property type="match status" value="1"/>
</dbReference>
<keyword evidence="6 14" id="KW-0808">Transferase</keyword>
<dbReference type="PANTHER" id="PTHR10339:SF25">
    <property type="entry name" value="SECRETED EXOENZYME S"/>
    <property type="match status" value="1"/>
</dbReference>
<evidence type="ECO:0000313" key="16">
    <source>
        <dbReference type="Proteomes" id="UP000565754"/>
    </source>
</evidence>
<dbReference type="EC" id="2.4.2.31" evidence="14"/>
<keyword evidence="9 14" id="KW-0521">NADP</keyword>
<keyword evidence="4" id="KW-0800">Toxin</keyword>
<accession>A0A7L1ETF5</accession>
<keyword evidence="11 14" id="KW-0520">NAD</keyword>
<dbReference type="PRINTS" id="PR00970">
    <property type="entry name" value="RIBTRNSFRASE"/>
</dbReference>
<feature type="non-terminal residue" evidence="15">
    <location>
        <position position="219"/>
    </location>
</feature>
<feature type="chain" id="PRO_5029938504" description="NAD(P)(+)--arginine ADP-ribosyltransferase" evidence="14">
    <location>
        <begin position="25"/>
        <end position="219"/>
    </location>
</feature>
<comment type="similarity">
    <text evidence="2 14">Belongs to the Arg-specific ADP-ribosyltransferase family.</text>
</comment>
<name>A0A7L1ETF5_OENON</name>
<dbReference type="GO" id="GO:0003950">
    <property type="term" value="F:NAD+ poly-ADP-ribosyltransferase activity"/>
    <property type="evidence" value="ECO:0007669"/>
    <property type="project" value="UniProtKB-ARBA"/>
</dbReference>
<evidence type="ECO:0000313" key="15">
    <source>
        <dbReference type="EMBL" id="NXM92763.1"/>
    </source>
</evidence>
<dbReference type="PANTHER" id="PTHR10339">
    <property type="entry name" value="ADP-RIBOSYLTRANSFERASE"/>
    <property type="match status" value="1"/>
</dbReference>
<dbReference type="GO" id="GO:0005615">
    <property type="term" value="C:extracellular space"/>
    <property type="evidence" value="ECO:0007669"/>
    <property type="project" value="UniProtKB-ARBA"/>
</dbReference>
<reference evidence="15 16" key="1">
    <citation type="submission" date="2019-09" db="EMBL/GenBank/DDBJ databases">
        <title>Bird 10,000 Genomes (B10K) Project - Family phase.</title>
        <authorList>
            <person name="Zhang G."/>
        </authorList>
    </citation>
    <scope>NUCLEOTIDE SEQUENCE [LARGE SCALE GENOMIC DNA]</scope>
    <source>
        <strain evidence="15">B10K-DU-001-74</strain>
        <tissue evidence="15">Muscle</tissue>
    </source>
</reference>
<proteinExistence type="inferred from homology"/>
<gene>
    <name evidence="15" type="primary">Madprt_6</name>
    <name evidence="15" type="ORF">OENOEN_R07266</name>
</gene>
<keyword evidence="7" id="KW-0548">Nucleotidyltransferase</keyword>
<evidence type="ECO:0000256" key="12">
    <source>
        <dbReference type="ARBA" id="ARBA00023157"/>
    </source>
</evidence>
<dbReference type="GO" id="GO:0046677">
    <property type="term" value="P:response to antibiotic"/>
    <property type="evidence" value="ECO:0007669"/>
    <property type="project" value="UniProtKB-ARBA"/>
</dbReference>
<evidence type="ECO:0000256" key="10">
    <source>
        <dbReference type="ARBA" id="ARBA00023026"/>
    </source>
</evidence>
<evidence type="ECO:0000256" key="2">
    <source>
        <dbReference type="ARBA" id="ARBA00009558"/>
    </source>
</evidence>
<dbReference type="InterPro" id="IPR050999">
    <property type="entry name" value="ADP-ribosyltransferase_ARG"/>
</dbReference>
<evidence type="ECO:0000256" key="8">
    <source>
        <dbReference type="ARBA" id="ARBA00022729"/>
    </source>
</evidence>
<dbReference type="FunFam" id="3.90.176.10:FF:000001">
    <property type="entry name" value="NAD(P)(+)--arginine ADP-ribosyltransferase"/>
    <property type="match status" value="1"/>
</dbReference>
<evidence type="ECO:0000256" key="11">
    <source>
        <dbReference type="ARBA" id="ARBA00023027"/>
    </source>
</evidence>
<sequence>WPLPSMALLALTLALLAMTVATMAIKVIPLDMAWDSFDDQYQGCGPAMRAQLPALNRSELQKNPLFAKVWPEAVREWRRRGSRLYPLSSSDQAIAIMAYTMNDLHQEFNEEVSMAGSSPQAYRDNFRFKTLHFLLTDALLTLRDSPGHKCRCVYRGVDGYKFKANVGDTVRFDRFASSSLCKGVAQGFGSATVFVVKTCHGGHIERFSRVEREKEVLIP</sequence>
<protein>
    <recommendedName>
        <fullName evidence="14">NAD(P)(+)--arginine ADP-ribosyltransferase</fullName>
        <ecNumber evidence="14">2.4.2.31</ecNumber>
    </recommendedName>
    <alternativeName>
        <fullName evidence="14">Mono(ADP-ribosyl)transferase</fullName>
    </alternativeName>
</protein>
<evidence type="ECO:0000256" key="9">
    <source>
        <dbReference type="ARBA" id="ARBA00022857"/>
    </source>
</evidence>
<evidence type="ECO:0000256" key="1">
    <source>
        <dbReference type="ARBA" id="ARBA00004613"/>
    </source>
</evidence>
<keyword evidence="5 14" id="KW-0328">Glycosyltransferase</keyword>
<dbReference type="Gene3D" id="3.90.176.10">
    <property type="entry name" value="Toxin ADP-ribosyltransferase, Chain A, domain 1"/>
    <property type="match status" value="1"/>
</dbReference>
<evidence type="ECO:0000256" key="13">
    <source>
        <dbReference type="ARBA" id="ARBA00047597"/>
    </source>
</evidence>
<evidence type="ECO:0000256" key="6">
    <source>
        <dbReference type="ARBA" id="ARBA00022679"/>
    </source>
</evidence>
<keyword evidence="10" id="KW-0843">Virulence</keyword>
<evidence type="ECO:0000256" key="4">
    <source>
        <dbReference type="ARBA" id="ARBA00022656"/>
    </source>
</evidence>
<evidence type="ECO:0000256" key="3">
    <source>
        <dbReference type="ARBA" id="ARBA00022525"/>
    </source>
</evidence>
<dbReference type="GO" id="GO:0090729">
    <property type="term" value="F:toxin activity"/>
    <property type="evidence" value="ECO:0007669"/>
    <property type="project" value="UniProtKB-KW"/>
</dbReference>
<organism evidence="15 16">
    <name type="scientific">Oenanthe oenanthe</name>
    <name type="common">Northern wheatear</name>
    <dbReference type="NCBI Taxonomy" id="279966"/>
    <lineage>
        <taxon>Eukaryota</taxon>
        <taxon>Metazoa</taxon>
        <taxon>Chordata</taxon>
        <taxon>Craniata</taxon>
        <taxon>Vertebrata</taxon>
        <taxon>Euteleostomi</taxon>
        <taxon>Archelosauria</taxon>
        <taxon>Archosauria</taxon>
        <taxon>Dinosauria</taxon>
        <taxon>Saurischia</taxon>
        <taxon>Theropoda</taxon>
        <taxon>Coelurosauria</taxon>
        <taxon>Aves</taxon>
        <taxon>Neognathae</taxon>
        <taxon>Neoaves</taxon>
        <taxon>Telluraves</taxon>
        <taxon>Australaves</taxon>
        <taxon>Passeriformes</taxon>
        <taxon>Muscicapidae</taxon>
        <taxon>Oenanthe</taxon>
    </lineage>
</organism>
<keyword evidence="8 14" id="KW-0732">Signal</keyword>
<keyword evidence="12" id="KW-1015">Disulfide bond</keyword>
<dbReference type="EMBL" id="VXBF01017546">
    <property type="protein sequence ID" value="NXM92763.1"/>
    <property type="molecule type" value="Genomic_DNA"/>
</dbReference>
<keyword evidence="3" id="KW-0964">Secreted</keyword>
<feature type="signal peptide" evidence="14">
    <location>
        <begin position="1"/>
        <end position="24"/>
    </location>
</feature>
<comment type="subcellular location">
    <subcellularLocation>
        <location evidence="1">Secreted</location>
    </subcellularLocation>
</comment>
<comment type="catalytic activity">
    <reaction evidence="13 14">
        <text>L-arginyl-[protein] + NAD(+) = N(omega)-(ADP-D-ribosyl)-L-arginyl-[protein] + nicotinamide + H(+)</text>
        <dbReference type="Rhea" id="RHEA:19149"/>
        <dbReference type="Rhea" id="RHEA-COMP:10532"/>
        <dbReference type="Rhea" id="RHEA-COMP:15087"/>
        <dbReference type="ChEBI" id="CHEBI:15378"/>
        <dbReference type="ChEBI" id="CHEBI:17154"/>
        <dbReference type="ChEBI" id="CHEBI:29965"/>
        <dbReference type="ChEBI" id="CHEBI:57540"/>
        <dbReference type="ChEBI" id="CHEBI:142554"/>
        <dbReference type="EC" id="2.4.2.31"/>
    </reaction>
</comment>
<dbReference type="InterPro" id="IPR000768">
    <property type="entry name" value="ART"/>
</dbReference>
<dbReference type="GO" id="GO:0044194">
    <property type="term" value="C:cytolytic granule"/>
    <property type="evidence" value="ECO:0007669"/>
    <property type="project" value="UniProtKB-ARBA"/>
</dbReference>
<dbReference type="PROSITE" id="PS01291">
    <property type="entry name" value="ART"/>
    <property type="match status" value="1"/>
</dbReference>